<name>A0ABY7GQX1_9GAMM</name>
<proteinExistence type="predicted"/>
<evidence type="ECO:0000313" key="2">
    <source>
        <dbReference type="EMBL" id="WAR44196.1"/>
    </source>
</evidence>
<gene>
    <name evidence="3" type="ORF">NM686_010480</name>
    <name evidence="2" type="ORF">NM686_017735</name>
</gene>
<feature type="compositionally biased region" description="Polar residues" evidence="1">
    <location>
        <begin position="84"/>
        <end position="99"/>
    </location>
</feature>
<dbReference type="EMBL" id="CP113517">
    <property type="protein sequence ID" value="WAR46912.1"/>
    <property type="molecule type" value="Genomic_DNA"/>
</dbReference>
<evidence type="ECO:0000256" key="1">
    <source>
        <dbReference type="SAM" id="MobiDB-lite"/>
    </source>
</evidence>
<dbReference type="Proteomes" id="UP001162780">
    <property type="component" value="Chromosome"/>
</dbReference>
<keyword evidence="4" id="KW-1185">Reference proteome</keyword>
<evidence type="ECO:0000313" key="4">
    <source>
        <dbReference type="Proteomes" id="UP001162780"/>
    </source>
</evidence>
<feature type="region of interest" description="Disordered" evidence="1">
    <location>
        <begin position="1"/>
        <end position="21"/>
    </location>
</feature>
<evidence type="ECO:0000313" key="3">
    <source>
        <dbReference type="EMBL" id="WAR46912.1"/>
    </source>
</evidence>
<sequence length="109" mass="12347">MSSKQWGHGFYTGHAEGKRDGYLQSVDDNNEINVMLHFWAMKKTAEQLIRLSQSDNEEDRLEVVGLAEAVLLLARCAYKAQLDYNKTNQNEPPNAQSLPDSGLTGERYE</sequence>
<organism evidence="3 4">
    <name type="scientific">Methylomonas rapida</name>
    <dbReference type="NCBI Taxonomy" id="2963939"/>
    <lineage>
        <taxon>Bacteria</taxon>
        <taxon>Pseudomonadati</taxon>
        <taxon>Pseudomonadota</taxon>
        <taxon>Gammaproteobacteria</taxon>
        <taxon>Methylococcales</taxon>
        <taxon>Methylococcaceae</taxon>
        <taxon>Methylomonas</taxon>
    </lineage>
</organism>
<dbReference type="EMBL" id="CP113517">
    <property type="protein sequence ID" value="WAR44196.1"/>
    <property type="molecule type" value="Genomic_DNA"/>
</dbReference>
<accession>A0ABY7GQX1</accession>
<feature type="region of interest" description="Disordered" evidence="1">
    <location>
        <begin position="84"/>
        <end position="109"/>
    </location>
</feature>
<reference evidence="3" key="1">
    <citation type="submission" date="2022-11" db="EMBL/GenBank/DDBJ databases">
        <title>Methylomonas rapida sp. nov., Carotenoid-Producing Obligate Methanotrophs with High Growth Characteristics and Biotechnological Potential.</title>
        <authorList>
            <person name="Tikhonova E.N."/>
            <person name="Suleimanov R.Z."/>
            <person name="Miroshnikov K."/>
            <person name="Oshkin I.Y."/>
            <person name="Belova S.E."/>
            <person name="Danilova O.V."/>
            <person name="Ashikhmin A."/>
            <person name="Konopkin A."/>
            <person name="But S.Y."/>
            <person name="Khmelenina V.N."/>
            <person name="Kuznetsov N."/>
            <person name="Pimenov N.V."/>
            <person name="Dedysh S.N."/>
        </authorList>
    </citation>
    <scope>NUCLEOTIDE SEQUENCE</scope>
    <source>
        <strain evidence="3">MP1</strain>
    </source>
</reference>
<dbReference type="RefSeq" id="WP_255187823.1">
    <property type="nucleotide sequence ID" value="NZ_CP113517.1"/>
</dbReference>
<protein>
    <submittedName>
        <fullName evidence="3">Uncharacterized protein</fullName>
    </submittedName>
</protein>